<dbReference type="InterPro" id="IPR002110">
    <property type="entry name" value="Ankyrin_rpt"/>
</dbReference>
<keyword evidence="1" id="KW-0479">Metal-binding</keyword>
<keyword evidence="3 7" id="KW-0863">Zinc-finger</keyword>
<dbReference type="Pfam" id="PF01753">
    <property type="entry name" value="zf-MYND"/>
    <property type="match status" value="1"/>
</dbReference>
<evidence type="ECO:0000313" key="10">
    <source>
        <dbReference type="Proteomes" id="UP000807025"/>
    </source>
</evidence>
<dbReference type="PROSITE" id="PS50865">
    <property type="entry name" value="ZF_MYND_2"/>
    <property type="match status" value="1"/>
</dbReference>
<comment type="caution">
    <text evidence="9">The sequence shown here is derived from an EMBL/GenBank/DDBJ whole genome shotgun (WGS) entry which is preliminary data.</text>
</comment>
<sequence>MPDNCGLVVTPRMREILAQPGFLSSDGGGQELRELYSNGSGEFDMTRLSPFGWACCAGLLKAVQRAVQTGTAPPLSGTETPYEFGYATLVVSGAQRVLGGGGNPDALKHDQVLEYLISRGMPVDVPDVVGQTALYHSIVSPEARVDLARILIVSGKADVNHQSKHGEVALLGVFQLNRVEAVDLLMEHGADIDIADGDDLTARKFFLKVGPQITACIRKWVRRREGTEGEVGGETMACICGKRKNLKVCGKCKVSKYCSSTCQRNDWSDHKRICIPFSPTNTVTVKPFYSSGMTVRSNADVIRESFGLATGPQNPKHLRGSHIPKLAEGGEGKDMIVKIQMPLAHTANLLVYDKKREFVCAVRREDGEDVYDRISAVIGSRGVGLKAYFAATLKSKEELIVKVGDVLAEQPF</sequence>
<keyword evidence="4" id="KW-0862">Zinc</keyword>
<evidence type="ECO:0000256" key="5">
    <source>
        <dbReference type="ARBA" id="ARBA00023043"/>
    </source>
</evidence>
<dbReference type="PANTHER" id="PTHR24173">
    <property type="entry name" value="ANKYRIN REPEAT CONTAINING"/>
    <property type="match status" value="1"/>
</dbReference>
<dbReference type="OrthoDB" id="194358at2759"/>
<dbReference type="PANTHER" id="PTHR24173:SF27">
    <property type="entry name" value="ANKYRIN REPEAT AND SOCS BOX PROTEIN 1"/>
    <property type="match status" value="1"/>
</dbReference>
<dbReference type="GO" id="GO:0008270">
    <property type="term" value="F:zinc ion binding"/>
    <property type="evidence" value="ECO:0007669"/>
    <property type="project" value="UniProtKB-KW"/>
</dbReference>
<evidence type="ECO:0000256" key="2">
    <source>
        <dbReference type="ARBA" id="ARBA00022737"/>
    </source>
</evidence>
<evidence type="ECO:0000256" key="1">
    <source>
        <dbReference type="ARBA" id="ARBA00022723"/>
    </source>
</evidence>
<name>A0A9P5ZXY0_PLEER</name>
<feature type="domain" description="MYND-type" evidence="8">
    <location>
        <begin position="237"/>
        <end position="274"/>
    </location>
</feature>
<keyword evidence="10" id="KW-1185">Reference proteome</keyword>
<keyword evidence="2" id="KW-0677">Repeat</keyword>
<evidence type="ECO:0000256" key="3">
    <source>
        <dbReference type="ARBA" id="ARBA00022771"/>
    </source>
</evidence>
<protein>
    <recommendedName>
        <fullName evidence="8">MYND-type domain-containing protein</fullName>
    </recommendedName>
</protein>
<dbReference type="InterPro" id="IPR002893">
    <property type="entry name" value="Znf_MYND"/>
</dbReference>
<dbReference type="EMBL" id="MU154569">
    <property type="protein sequence ID" value="KAF9494715.1"/>
    <property type="molecule type" value="Genomic_DNA"/>
</dbReference>
<dbReference type="InterPro" id="IPR036770">
    <property type="entry name" value="Ankyrin_rpt-contain_sf"/>
</dbReference>
<evidence type="ECO:0000256" key="6">
    <source>
        <dbReference type="PROSITE-ProRule" id="PRU00023"/>
    </source>
</evidence>
<dbReference type="Gene3D" id="1.25.40.20">
    <property type="entry name" value="Ankyrin repeat-containing domain"/>
    <property type="match status" value="1"/>
</dbReference>
<dbReference type="Gene3D" id="6.10.140.2220">
    <property type="match status" value="1"/>
</dbReference>
<dbReference type="Proteomes" id="UP000807025">
    <property type="component" value="Unassembled WGS sequence"/>
</dbReference>
<dbReference type="SUPFAM" id="SSF144232">
    <property type="entry name" value="HIT/MYND zinc finger-like"/>
    <property type="match status" value="1"/>
</dbReference>
<gene>
    <name evidence="9" type="ORF">BDN71DRAFT_1496305</name>
</gene>
<proteinExistence type="predicted"/>
<evidence type="ECO:0000259" key="8">
    <source>
        <dbReference type="PROSITE" id="PS50865"/>
    </source>
</evidence>
<dbReference type="PROSITE" id="PS50088">
    <property type="entry name" value="ANK_REPEAT"/>
    <property type="match status" value="1"/>
</dbReference>
<dbReference type="GO" id="GO:0006511">
    <property type="term" value="P:ubiquitin-dependent protein catabolic process"/>
    <property type="evidence" value="ECO:0007669"/>
    <property type="project" value="TreeGrafter"/>
</dbReference>
<dbReference type="AlphaFoldDB" id="A0A9P5ZXY0"/>
<dbReference type="SUPFAM" id="SSF48403">
    <property type="entry name" value="Ankyrin repeat"/>
    <property type="match status" value="1"/>
</dbReference>
<accession>A0A9P5ZXY0</accession>
<feature type="repeat" description="ANK" evidence="6">
    <location>
        <begin position="165"/>
        <end position="197"/>
    </location>
</feature>
<dbReference type="GO" id="GO:0000151">
    <property type="term" value="C:ubiquitin ligase complex"/>
    <property type="evidence" value="ECO:0007669"/>
    <property type="project" value="TreeGrafter"/>
</dbReference>
<evidence type="ECO:0000313" key="9">
    <source>
        <dbReference type="EMBL" id="KAF9494715.1"/>
    </source>
</evidence>
<evidence type="ECO:0000256" key="7">
    <source>
        <dbReference type="PROSITE-ProRule" id="PRU00134"/>
    </source>
</evidence>
<keyword evidence="5 6" id="KW-0040">ANK repeat</keyword>
<reference evidence="9" key="1">
    <citation type="submission" date="2020-11" db="EMBL/GenBank/DDBJ databases">
        <authorList>
            <consortium name="DOE Joint Genome Institute"/>
            <person name="Ahrendt S."/>
            <person name="Riley R."/>
            <person name="Andreopoulos W."/>
            <person name="Labutti K."/>
            <person name="Pangilinan J."/>
            <person name="Ruiz-Duenas F.J."/>
            <person name="Barrasa J.M."/>
            <person name="Sanchez-Garcia M."/>
            <person name="Camarero S."/>
            <person name="Miyauchi S."/>
            <person name="Serrano A."/>
            <person name="Linde D."/>
            <person name="Babiker R."/>
            <person name="Drula E."/>
            <person name="Ayuso-Fernandez I."/>
            <person name="Pacheco R."/>
            <person name="Padilla G."/>
            <person name="Ferreira P."/>
            <person name="Barriuso J."/>
            <person name="Kellner H."/>
            <person name="Castanera R."/>
            <person name="Alfaro M."/>
            <person name="Ramirez L."/>
            <person name="Pisabarro A.G."/>
            <person name="Kuo A."/>
            <person name="Tritt A."/>
            <person name="Lipzen A."/>
            <person name="He G."/>
            <person name="Yan M."/>
            <person name="Ng V."/>
            <person name="Cullen D."/>
            <person name="Martin F."/>
            <person name="Rosso M.-N."/>
            <person name="Henrissat B."/>
            <person name="Hibbett D."/>
            <person name="Martinez A.T."/>
            <person name="Grigoriev I.V."/>
        </authorList>
    </citation>
    <scope>NUCLEOTIDE SEQUENCE</scope>
    <source>
        <strain evidence="9">ATCC 90797</strain>
    </source>
</reference>
<evidence type="ECO:0000256" key="4">
    <source>
        <dbReference type="ARBA" id="ARBA00022833"/>
    </source>
</evidence>
<organism evidence="9 10">
    <name type="scientific">Pleurotus eryngii</name>
    <name type="common">Boletus of the steppes</name>
    <dbReference type="NCBI Taxonomy" id="5323"/>
    <lineage>
        <taxon>Eukaryota</taxon>
        <taxon>Fungi</taxon>
        <taxon>Dikarya</taxon>
        <taxon>Basidiomycota</taxon>
        <taxon>Agaricomycotina</taxon>
        <taxon>Agaricomycetes</taxon>
        <taxon>Agaricomycetidae</taxon>
        <taxon>Agaricales</taxon>
        <taxon>Pleurotineae</taxon>
        <taxon>Pleurotaceae</taxon>
        <taxon>Pleurotus</taxon>
    </lineage>
</organism>